<dbReference type="Pfam" id="PF09643">
    <property type="entry name" value="YopX"/>
    <property type="match status" value="1"/>
</dbReference>
<dbReference type="SUPFAM" id="SSF159006">
    <property type="entry name" value="YopX-like"/>
    <property type="match status" value="1"/>
</dbReference>
<dbReference type="AlphaFoldDB" id="A0A9W5U265"/>
<dbReference type="RefSeq" id="WP_188725981.1">
    <property type="nucleotide sequence ID" value="NZ_BMJD01000098.1"/>
</dbReference>
<organism evidence="2 3">
    <name type="scientific">Lentibacillus populi</name>
    <dbReference type="NCBI Taxonomy" id="1827502"/>
    <lineage>
        <taxon>Bacteria</taxon>
        <taxon>Bacillati</taxon>
        <taxon>Bacillota</taxon>
        <taxon>Bacilli</taxon>
        <taxon>Bacillales</taxon>
        <taxon>Bacillaceae</taxon>
        <taxon>Lentibacillus</taxon>
    </lineage>
</organism>
<reference evidence="2" key="1">
    <citation type="journal article" date="2014" name="Int. J. Syst. Evol. Microbiol.">
        <title>Complete genome sequence of Corynebacterium casei LMG S-19264T (=DSM 44701T), isolated from a smear-ripened cheese.</title>
        <authorList>
            <consortium name="US DOE Joint Genome Institute (JGI-PGF)"/>
            <person name="Walter F."/>
            <person name="Albersmeier A."/>
            <person name="Kalinowski J."/>
            <person name="Ruckert C."/>
        </authorList>
    </citation>
    <scope>NUCLEOTIDE SEQUENCE</scope>
    <source>
        <strain evidence="2">CGMCC 1.15454</strain>
    </source>
</reference>
<evidence type="ECO:0000313" key="3">
    <source>
        <dbReference type="Proteomes" id="UP000621492"/>
    </source>
</evidence>
<protein>
    <submittedName>
        <fullName evidence="2">Phage protein</fullName>
    </submittedName>
</protein>
<evidence type="ECO:0000313" key="2">
    <source>
        <dbReference type="EMBL" id="GGB63784.1"/>
    </source>
</evidence>
<dbReference type="Proteomes" id="UP000621492">
    <property type="component" value="Unassembled WGS sequence"/>
</dbReference>
<dbReference type="InterPro" id="IPR019096">
    <property type="entry name" value="YopX_protein"/>
</dbReference>
<feature type="domain" description="YopX protein" evidence="1">
    <location>
        <begin position="5"/>
        <end position="122"/>
    </location>
</feature>
<dbReference type="InterPro" id="IPR023385">
    <property type="entry name" value="YopX-like_C"/>
</dbReference>
<accession>A0A9W5U265</accession>
<comment type="caution">
    <text evidence="2">The sequence shown here is derived from an EMBL/GenBank/DDBJ whole genome shotgun (WGS) entry which is preliminary data.</text>
</comment>
<gene>
    <name evidence="2" type="ORF">GCM10011409_46060</name>
</gene>
<proteinExistence type="predicted"/>
<name>A0A9W5U265_9BACI</name>
<reference evidence="2" key="2">
    <citation type="submission" date="2020-09" db="EMBL/GenBank/DDBJ databases">
        <authorList>
            <person name="Sun Q."/>
            <person name="Zhou Y."/>
        </authorList>
    </citation>
    <scope>NUCLEOTIDE SEQUENCE</scope>
    <source>
        <strain evidence="2">CGMCC 1.15454</strain>
    </source>
</reference>
<sequence>MREIKYRGLELMTGNWVYGSHLKTGTGLEYIVPQNIIADRLPQYAVDKNTVGQYTGLKDDNGVPIYEGDVYHQGDPNILYVVEYRGTGFFGKQIGNSSYAGIDHWLDKIEIIGNIYEHPHLLGGESND</sequence>
<dbReference type="Gene3D" id="2.30.30.290">
    <property type="entry name" value="YopX-like domains"/>
    <property type="match status" value="1"/>
</dbReference>
<dbReference type="EMBL" id="BMJD01000098">
    <property type="protein sequence ID" value="GGB63784.1"/>
    <property type="molecule type" value="Genomic_DNA"/>
</dbReference>
<keyword evidence="3" id="KW-1185">Reference proteome</keyword>
<evidence type="ECO:0000259" key="1">
    <source>
        <dbReference type="Pfam" id="PF09643"/>
    </source>
</evidence>